<sequence length="603" mass="67644">MISTSVVKPFRAADIFINITVKKSKAKWFVREALHVFGARSIFLQSSKKDPVNTGFVVHIGQEKDQVDVLVQNEKELLCYELLLKNIQIREFSIPLQKVLGPELNVDALGEYLVADPKWKFVERDSVKLALRLGILKPPQGSKAQDMLPHNKEWDSYKAPEEARLKAQATQREDPPEEIVEDDPVSKIVSPKVDRAKKKRNDGGSQRDSFLSIPKPPPGTRRPRSSAPSSSHATTSEPSDSQGAPEYMVPENTPAEEIDSEGEEPFPVTQTPKVQPLSALSEVELNRDEKNQIRRVAITRCLVDQSVLRIPIEQFHVPSCDSNSENWGPYQIRACSRSFVSDLKKHMQSNAYAHYHNFILLVDPRDCKDKASWVFPPPSKWRFYVIGGNHSALARMELLAQYPGIYTHYRHYELLYSFEKSFDLMLKDRSSSNAITKALFGVDEPEPEGGKRKRASKAKSLVQVLPPEFLDHIDSARAYKETKEAGRAVSVPDQNYKHWVKEGKVTRGHKHSKDVAPPTCDGEASLVDMSVPVTVDDVIRLEKDQVPRSAGTGGSEADDGTEDPEAIDPGVHAEETEEPEEEVPEHERRLGEEGIVPDSIVAE</sequence>
<feature type="compositionally biased region" description="Low complexity" evidence="1">
    <location>
        <begin position="225"/>
        <end position="241"/>
    </location>
</feature>
<feature type="compositionally biased region" description="Acidic residues" evidence="1">
    <location>
        <begin position="255"/>
        <end position="264"/>
    </location>
</feature>
<evidence type="ECO:0000313" key="3">
    <source>
        <dbReference type="Proteomes" id="UP001633002"/>
    </source>
</evidence>
<reference evidence="2 3" key="1">
    <citation type="submission" date="2024-09" db="EMBL/GenBank/DDBJ databases">
        <title>Chromosome-scale assembly of Riccia sorocarpa.</title>
        <authorList>
            <person name="Paukszto L."/>
        </authorList>
    </citation>
    <scope>NUCLEOTIDE SEQUENCE [LARGE SCALE GENOMIC DNA]</scope>
    <source>
        <strain evidence="2">LP-2024</strain>
        <tissue evidence="2">Aerial parts of the thallus</tissue>
    </source>
</reference>
<feature type="compositionally biased region" description="Acidic residues" evidence="1">
    <location>
        <begin position="556"/>
        <end position="566"/>
    </location>
</feature>
<evidence type="ECO:0000256" key="1">
    <source>
        <dbReference type="SAM" id="MobiDB-lite"/>
    </source>
</evidence>
<dbReference type="Proteomes" id="UP001633002">
    <property type="component" value="Unassembled WGS sequence"/>
</dbReference>
<comment type="caution">
    <text evidence="2">The sequence shown here is derived from an EMBL/GenBank/DDBJ whole genome shotgun (WGS) entry which is preliminary data.</text>
</comment>
<organism evidence="2 3">
    <name type="scientific">Riccia sorocarpa</name>
    <dbReference type="NCBI Taxonomy" id="122646"/>
    <lineage>
        <taxon>Eukaryota</taxon>
        <taxon>Viridiplantae</taxon>
        <taxon>Streptophyta</taxon>
        <taxon>Embryophyta</taxon>
        <taxon>Marchantiophyta</taxon>
        <taxon>Marchantiopsida</taxon>
        <taxon>Marchantiidae</taxon>
        <taxon>Marchantiales</taxon>
        <taxon>Ricciaceae</taxon>
        <taxon>Riccia</taxon>
    </lineage>
</organism>
<protein>
    <submittedName>
        <fullName evidence="2">Uncharacterized protein</fullName>
    </submittedName>
</protein>
<dbReference type="AlphaFoldDB" id="A0ABD3HRI1"/>
<feature type="region of interest" description="Disordered" evidence="1">
    <location>
        <begin position="255"/>
        <end position="274"/>
    </location>
</feature>
<name>A0ABD3HRI1_9MARC</name>
<evidence type="ECO:0000313" key="2">
    <source>
        <dbReference type="EMBL" id="KAL3694142.1"/>
    </source>
</evidence>
<keyword evidence="3" id="KW-1185">Reference proteome</keyword>
<feature type="compositionally biased region" description="Acidic residues" evidence="1">
    <location>
        <begin position="575"/>
        <end position="584"/>
    </location>
</feature>
<feature type="region of interest" description="Disordered" evidence="1">
    <location>
        <begin position="162"/>
        <end position="249"/>
    </location>
</feature>
<proteinExistence type="predicted"/>
<accession>A0ABD3HRI1</accession>
<feature type="region of interest" description="Disordered" evidence="1">
    <location>
        <begin position="542"/>
        <end position="603"/>
    </location>
</feature>
<gene>
    <name evidence="2" type="ORF">R1sor_007793</name>
</gene>
<dbReference type="EMBL" id="JBJQOH010000003">
    <property type="protein sequence ID" value="KAL3694142.1"/>
    <property type="molecule type" value="Genomic_DNA"/>
</dbReference>